<dbReference type="SUPFAM" id="SSF53155">
    <property type="entry name" value="Methylated DNA-protein cysteine methyltransferase domain"/>
    <property type="match status" value="1"/>
</dbReference>
<dbReference type="RefSeq" id="WP_134341589.1">
    <property type="nucleotide sequence ID" value="NZ_SOPW01000029.1"/>
</dbReference>
<comment type="similarity">
    <text evidence="2 9">Belongs to the MGMT family.</text>
</comment>
<keyword evidence="4 9" id="KW-0489">Methyltransferase</keyword>
<dbReference type="InterPro" id="IPR036388">
    <property type="entry name" value="WH-like_DNA-bd_sf"/>
</dbReference>
<dbReference type="EC" id="2.1.1.63" evidence="9"/>
<sequence>MKPLTLTSYDSPMGEFLIGGHNEHVYFVKLGEVDDRHSWLEKWRNKHSVDEPLHDLEAFPDVKQEFDRYFNDGLTNFTFKTEMIGTDFQKRVWQVLNEIPYGEQWTYKDIAEAINHPKAIRAVGGAINKNPISIAVPCHRVIGSDGSLTGYASGLNHKKFLLHHETKSSNWLHQTS</sequence>
<dbReference type="PANTHER" id="PTHR10815">
    <property type="entry name" value="METHYLATED-DNA--PROTEIN-CYSTEINE METHYLTRANSFERASE"/>
    <property type="match status" value="1"/>
</dbReference>
<evidence type="ECO:0000313" key="12">
    <source>
        <dbReference type="EMBL" id="TFB13166.1"/>
    </source>
</evidence>
<dbReference type="Pfam" id="PF02870">
    <property type="entry name" value="Methyltransf_1N"/>
    <property type="match status" value="1"/>
</dbReference>
<evidence type="ECO:0000256" key="2">
    <source>
        <dbReference type="ARBA" id="ARBA00008711"/>
    </source>
</evidence>
<feature type="active site" description="Nucleophile; methyl group acceptor" evidence="9">
    <location>
        <position position="138"/>
    </location>
</feature>
<evidence type="ECO:0000256" key="4">
    <source>
        <dbReference type="ARBA" id="ARBA00022603"/>
    </source>
</evidence>
<dbReference type="InterPro" id="IPR008332">
    <property type="entry name" value="MethylG_MeTrfase_N"/>
</dbReference>
<keyword evidence="3 9" id="KW-0963">Cytoplasm</keyword>
<dbReference type="InterPro" id="IPR023546">
    <property type="entry name" value="MGMT"/>
</dbReference>
<dbReference type="PANTHER" id="PTHR10815:SF13">
    <property type="entry name" value="METHYLATED-DNA--PROTEIN-CYSTEINE METHYLTRANSFERASE"/>
    <property type="match status" value="1"/>
</dbReference>
<keyword evidence="13" id="KW-1185">Reference proteome</keyword>
<dbReference type="HAMAP" id="MF_00772">
    <property type="entry name" value="OGT"/>
    <property type="match status" value="1"/>
</dbReference>
<dbReference type="Pfam" id="PF01035">
    <property type="entry name" value="DNA_binding_1"/>
    <property type="match status" value="1"/>
</dbReference>
<dbReference type="InterPro" id="IPR014048">
    <property type="entry name" value="MethylDNA_cys_MeTrfase_DNA-bd"/>
</dbReference>
<dbReference type="InterPro" id="IPR036631">
    <property type="entry name" value="MGMT_N_sf"/>
</dbReference>
<dbReference type="EMBL" id="SOPW01000029">
    <property type="protein sequence ID" value="TFB13166.1"/>
    <property type="molecule type" value="Genomic_DNA"/>
</dbReference>
<comment type="caution">
    <text evidence="12">The sequence shown here is derived from an EMBL/GenBank/DDBJ whole genome shotgun (WGS) entry which is preliminary data.</text>
</comment>
<keyword evidence="6 9" id="KW-0227">DNA damage</keyword>
<dbReference type="CDD" id="cd06445">
    <property type="entry name" value="ATase"/>
    <property type="match status" value="1"/>
</dbReference>
<comment type="miscellaneous">
    <text evidence="9">This enzyme catalyzes only one turnover and therefore is not strictly catalytic. According to one definition, an enzyme is a biocatalyst that acts repeatedly and over many reaction cycles.</text>
</comment>
<dbReference type="AlphaFoldDB" id="A0A4Y8IBB6"/>
<evidence type="ECO:0000313" key="13">
    <source>
        <dbReference type="Proteomes" id="UP000297975"/>
    </source>
</evidence>
<dbReference type="GO" id="GO:0032259">
    <property type="term" value="P:methylation"/>
    <property type="evidence" value="ECO:0007669"/>
    <property type="project" value="UniProtKB-KW"/>
</dbReference>
<dbReference type="InterPro" id="IPR036217">
    <property type="entry name" value="MethylDNA_cys_MeTrfase_DNAb"/>
</dbReference>
<evidence type="ECO:0000256" key="6">
    <source>
        <dbReference type="ARBA" id="ARBA00022763"/>
    </source>
</evidence>
<comment type="catalytic activity">
    <reaction evidence="8 9">
        <text>a 6-O-methyl-2'-deoxyguanosine in DNA + L-cysteinyl-[protein] = S-methyl-L-cysteinyl-[protein] + a 2'-deoxyguanosine in DNA</text>
        <dbReference type="Rhea" id="RHEA:24000"/>
        <dbReference type="Rhea" id="RHEA-COMP:10131"/>
        <dbReference type="Rhea" id="RHEA-COMP:10132"/>
        <dbReference type="Rhea" id="RHEA-COMP:11367"/>
        <dbReference type="Rhea" id="RHEA-COMP:11368"/>
        <dbReference type="ChEBI" id="CHEBI:29950"/>
        <dbReference type="ChEBI" id="CHEBI:82612"/>
        <dbReference type="ChEBI" id="CHEBI:85445"/>
        <dbReference type="ChEBI" id="CHEBI:85448"/>
        <dbReference type="EC" id="2.1.1.63"/>
    </reaction>
</comment>
<proteinExistence type="inferred from homology"/>
<keyword evidence="5 9" id="KW-0808">Transferase</keyword>
<reference evidence="12 13" key="1">
    <citation type="submission" date="2019-03" db="EMBL/GenBank/DDBJ databases">
        <authorList>
            <person name="He R.-H."/>
        </authorList>
    </citation>
    <scope>NUCLEOTIDE SEQUENCE [LARGE SCALE GENOMIC DNA]</scope>
    <source>
        <strain evidence="13">SH 714</strain>
    </source>
</reference>
<dbReference type="PROSITE" id="PS00374">
    <property type="entry name" value="MGMT"/>
    <property type="match status" value="1"/>
</dbReference>
<dbReference type="GO" id="GO:0005737">
    <property type="term" value="C:cytoplasm"/>
    <property type="evidence" value="ECO:0007669"/>
    <property type="project" value="UniProtKB-SubCell"/>
</dbReference>
<dbReference type="OrthoDB" id="9802228at2"/>
<comment type="subcellular location">
    <subcellularLocation>
        <location evidence="9">Cytoplasm</location>
    </subcellularLocation>
</comment>
<evidence type="ECO:0000259" key="10">
    <source>
        <dbReference type="Pfam" id="PF01035"/>
    </source>
</evidence>
<evidence type="ECO:0000256" key="9">
    <source>
        <dbReference type="HAMAP-Rule" id="MF_00772"/>
    </source>
</evidence>
<dbReference type="NCBIfam" id="TIGR00589">
    <property type="entry name" value="ogt"/>
    <property type="match status" value="1"/>
</dbReference>
<evidence type="ECO:0000256" key="5">
    <source>
        <dbReference type="ARBA" id="ARBA00022679"/>
    </source>
</evidence>
<dbReference type="GO" id="GO:0003908">
    <property type="term" value="F:methylated-DNA-[protein]-cysteine S-methyltransferase activity"/>
    <property type="evidence" value="ECO:0007669"/>
    <property type="project" value="UniProtKB-UniRule"/>
</dbReference>
<evidence type="ECO:0000256" key="7">
    <source>
        <dbReference type="ARBA" id="ARBA00023204"/>
    </source>
</evidence>
<dbReference type="InterPro" id="IPR001497">
    <property type="entry name" value="MethylDNA_cys_MeTrfase_AS"/>
</dbReference>
<evidence type="ECO:0000256" key="1">
    <source>
        <dbReference type="ARBA" id="ARBA00001286"/>
    </source>
</evidence>
<dbReference type="Gene3D" id="1.10.10.10">
    <property type="entry name" value="Winged helix-like DNA-binding domain superfamily/Winged helix DNA-binding domain"/>
    <property type="match status" value="1"/>
</dbReference>
<gene>
    <name evidence="12" type="ORF">E3U55_16570</name>
</gene>
<protein>
    <recommendedName>
        <fullName evidence="9">Methylated-DNA--protein-cysteine methyltransferase</fullName>
        <ecNumber evidence="9">2.1.1.63</ecNumber>
    </recommendedName>
    <alternativeName>
        <fullName evidence="9">6-O-methylguanine-DNA methyltransferase</fullName>
        <shortName evidence="9">MGMT</shortName>
    </alternativeName>
    <alternativeName>
        <fullName evidence="9">O-6-methylguanine-DNA-alkyltransferase</fullName>
    </alternativeName>
</protein>
<keyword evidence="7 9" id="KW-0234">DNA repair</keyword>
<dbReference type="Gene3D" id="3.30.160.70">
    <property type="entry name" value="Methylated DNA-protein cysteine methyltransferase domain"/>
    <property type="match status" value="1"/>
</dbReference>
<evidence type="ECO:0000256" key="8">
    <source>
        <dbReference type="ARBA" id="ARBA00049348"/>
    </source>
</evidence>
<organism evidence="12 13">
    <name type="scientific">Filobacillus milosensis</name>
    <dbReference type="NCBI Taxonomy" id="94137"/>
    <lineage>
        <taxon>Bacteria</taxon>
        <taxon>Bacillati</taxon>
        <taxon>Bacillota</taxon>
        <taxon>Bacilli</taxon>
        <taxon>Bacillales</taxon>
        <taxon>Bacillaceae</taxon>
        <taxon>Filobacillus</taxon>
    </lineage>
</organism>
<comment type="function">
    <text evidence="9">Involved in the cellular defense against the biological effects of O6-methylguanine (O6-MeG) and O4-methylthymine (O4-MeT) in DNA. Repairs the methylated nucleobase in DNA by stoichiometrically transferring the methyl group to a cysteine residue in the enzyme. This is a suicide reaction: the enzyme is irreversibly inactivated.</text>
</comment>
<dbReference type="Proteomes" id="UP000297975">
    <property type="component" value="Unassembled WGS sequence"/>
</dbReference>
<dbReference type="GO" id="GO:0006307">
    <property type="term" value="P:DNA alkylation repair"/>
    <property type="evidence" value="ECO:0007669"/>
    <property type="project" value="UniProtKB-UniRule"/>
</dbReference>
<accession>A0A4Y8IBB6</accession>
<name>A0A4Y8IBB6_9BACI</name>
<feature type="domain" description="Methylguanine DNA methyltransferase ribonuclease-like" evidence="11">
    <location>
        <begin position="7"/>
        <end position="82"/>
    </location>
</feature>
<comment type="catalytic activity">
    <reaction evidence="1 9">
        <text>a 4-O-methyl-thymidine in DNA + L-cysteinyl-[protein] = a thymidine in DNA + S-methyl-L-cysteinyl-[protein]</text>
        <dbReference type="Rhea" id="RHEA:53428"/>
        <dbReference type="Rhea" id="RHEA-COMP:10131"/>
        <dbReference type="Rhea" id="RHEA-COMP:10132"/>
        <dbReference type="Rhea" id="RHEA-COMP:13555"/>
        <dbReference type="Rhea" id="RHEA-COMP:13556"/>
        <dbReference type="ChEBI" id="CHEBI:29950"/>
        <dbReference type="ChEBI" id="CHEBI:82612"/>
        <dbReference type="ChEBI" id="CHEBI:137386"/>
        <dbReference type="ChEBI" id="CHEBI:137387"/>
        <dbReference type="EC" id="2.1.1.63"/>
    </reaction>
</comment>
<evidence type="ECO:0000259" key="11">
    <source>
        <dbReference type="Pfam" id="PF02870"/>
    </source>
</evidence>
<dbReference type="FunFam" id="1.10.10.10:FF:000214">
    <property type="entry name" value="Methylated-DNA--protein-cysteine methyltransferase"/>
    <property type="match status" value="1"/>
</dbReference>
<evidence type="ECO:0000256" key="3">
    <source>
        <dbReference type="ARBA" id="ARBA00022490"/>
    </source>
</evidence>
<dbReference type="SUPFAM" id="SSF46767">
    <property type="entry name" value="Methylated DNA-protein cysteine methyltransferase, C-terminal domain"/>
    <property type="match status" value="1"/>
</dbReference>
<feature type="domain" description="Methylated-DNA-[protein]-cysteine S-methyltransferase DNA binding" evidence="10">
    <location>
        <begin position="87"/>
        <end position="166"/>
    </location>
</feature>